<dbReference type="AlphaFoldDB" id="A0A2Z4U8V7"/>
<dbReference type="GO" id="GO:0005886">
    <property type="term" value="C:plasma membrane"/>
    <property type="evidence" value="ECO:0007669"/>
    <property type="project" value="TreeGrafter"/>
</dbReference>
<gene>
    <name evidence="3" type="ORF">DQQ01_04025</name>
</gene>
<sequence length="251" mass="28152">MAEILFLILGILCLGYFMGIVWYAGLSSRFPLLWMLLGMVFLALGGALHFEIFLPPFLCKILLLLTALFLCLFFFVEARIAKAMIQKAEKNLDYLIVLGAQVKGARPSLSLAYRISEAEKYLKENPETKAVLSGGKGANEEISEAACMYQELVHRGIVPLRLIQENQSINTQQNIAFSYQLLEQDWKKAKQPCRVGIVTSNFHLYRGTAIAKKKTDLLIYGIAAKSSGFLQVNYLVREFFGVLKDWAAGNL</sequence>
<feature type="transmembrane region" description="Helical" evidence="1">
    <location>
        <begin position="61"/>
        <end position="80"/>
    </location>
</feature>
<feature type="transmembrane region" description="Helical" evidence="1">
    <location>
        <begin position="32"/>
        <end position="55"/>
    </location>
</feature>
<keyword evidence="1" id="KW-0472">Membrane</keyword>
<evidence type="ECO:0000313" key="4">
    <source>
        <dbReference type="Proteomes" id="UP000250003"/>
    </source>
</evidence>
<evidence type="ECO:0000259" key="2">
    <source>
        <dbReference type="Pfam" id="PF02698"/>
    </source>
</evidence>
<feature type="domain" description="DUF218" evidence="2">
    <location>
        <begin position="93"/>
        <end position="241"/>
    </location>
</feature>
<dbReference type="InterPro" id="IPR051599">
    <property type="entry name" value="Cell_Envelope_Assoc"/>
</dbReference>
<dbReference type="KEGG" id="blau:DQQ01_04025"/>
<name>A0A2Z4U8V7_9FIRM</name>
<dbReference type="EMBL" id="CP030280">
    <property type="protein sequence ID" value="AWY97453.1"/>
    <property type="molecule type" value="Genomic_DNA"/>
</dbReference>
<dbReference type="Proteomes" id="UP000250003">
    <property type="component" value="Chromosome"/>
</dbReference>
<keyword evidence="1" id="KW-0812">Transmembrane</keyword>
<dbReference type="Pfam" id="PF02698">
    <property type="entry name" value="DUF218"/>
    <property type="match status" value="1"/>
</dbReference>
<evidence type="ECO:0000313" key="3">
    <source>
        <dbReference type="EMBL" id="AWY97453.1"/>
    </source>
</evidence>
<reference evidence="4" key="1">
    <citation type="submission" date="2018-06" db="EMBL/GenBank/DDBJ databases">
        <title>Description of Blautia argi sp. nov., a new anaerobic isolated from dog feces.</title>
        <authorList>
            <person name="Chang Y.-H."/>
            <person name="Paek J."/>
            <person name="Shin Y."/>
        </authorList>
    </citation>
    <scope>NUCLEOTIDE SEQUENCE [LARGE SCALE GENOMIC DNA]</scope>
    <source>
        <strain evidence="4">KCTC 15426</strain>
    </source>
</reference>
<dbReference type="RefSeq" id="WP_111918603.1">
    <property type="nucleotide sequence ID" value="NZ_CAUWHR010000012.1"/>
</dbReference>
<accession>A0A2Z4U8V7</accession>
<evidence type="ECO:0000256" key="1">
    <source>
        <dbReference type="SAM" id="Phobius"/>
    </source>
</evidence>
<protein>
    <submittedName>
        <fullName evidence="3">YdcF family protein</fullName>
    </submittedName>
</protein>
<dbReference type="CDD" id="cd06259">
    <property type="entry name" value="YdcF-like"/>
    <property type="match status" value="1"/>
</dbReference>
<dbReference type="InterPro" id="IPR003848">
    <property type="entry name" value="DUF218"/>
</dbReference>
<organism evidence="3 4">
    <name type="scientific">Blautia argi</name>
    <dbReference type="NCBI Taxonomy" id="1912897"/>
    <lineage>
        <taxon>Bacteria</taxon>
        <taxon>Bacillati</taxon>
        <taxon>Bacillota</taxon>
        <taxon>Clostridia</taxon>
        <taxon>Lachnospirales</taxon>
        <taxon>Lachnospiraceae</taxon>
        <taxon>Blautia</taxon>
    </lineage>
</organism>
<keyword evidence="1" id="KW-1133">Transmembrane helix</keyword>
<dbReference type="Gene3D" id="3.40.50.620">
    <property type="entry name" value="HUPs"/>
    <property type="match status" value="1"/>
</dbReference>
<feature type="transmembrane region" description="Helical" evidence="1">
    <location>
        <begin position="6"/>
        <end position="25"/>
    </location>
</feature>
<dbReference type="InterPro" id="IPR014729">
    <property type="entry name" value="Rossmann-like_a/b/a_fold"/>
</dbReference>
<dbReference type="GO" id="GO:0043164">
    <property type="term" value="P:Gram-negative-bacterium-type cell wall biogenesis"/>
    <property type="evidence" value="ECO:0007669"/>
    <property type="project" value="TreeGrafter"/>
</dbReference>
<dbReference type="GO" id="GO:0000270">
    <property type="term" value="P:peptidoglycan metabolic process"/>
    <property type="evidence" value="ECO:0007669"/>
    <property type="project" value="TreeGrafter"/>
</dbReference>
<dbReference type="PANTHER" id="PTHR30336:SF4">
    <property type="entry name" value="ENVELOPE BIOGENESIS FACTOR ELYC"/>
    <property type="match status" value="1"/>
</dbReference>
<proteinExistence type="predicted"/>
<dbReference type="PANTHER" id="PTHR30336">
    <property type="entry name" value="INNER MEMBRANE PROTEIN, PROBABLE PERMEASE"/>
    <property type="match status" value="1"/>
</dbReference>
<keyword evidence="4" id="KW-1185">Reference proteome</keyword>
<dbReference type="OrthoDB" id="9782395at2"/>